<evidence type="ECO:0000256" key="1">
    <source>
        <dbReference type="SAM" id="Coils"/>
    </source>
</evidence>
<keyword evidence="5" id="KW-1185">Reference proteome</keyword>
<name>A0A3R7QIU1_PENVA</name>
<evidence type="ECO:0000313" key="4">
    <source>
        <dbReference type="EMBL" id="ROT80276.1"/>
    </source>
</evidence>
<dbReference type="OrthoDB" id="9990035at2759"/>
<dbReference type="InterPro" id="IPR050373">
    <property type="entry name" value="Fibrinogen_C-term_domain"/>
</dbReference>
<evidence type="ECO:0000259" key="3">
    <source>
        <dbReference type="PROSITE" id="PS51406"/>
    </source>
</evidence>
<dbReference type="SUPFAM" id="SSF56496">
    <property type="entry name" value="Fibrinogen C-terminal domain-like"/>
    <property type="match status" value="1"/>
</dbReference>
<feature type="region of interest" description="Disordered" evidence="2">
    <location>
        <begin position="246"/>
        <end position="270"/>
    </location>
</feature>
<dbReference type="InterPro" id="IPR036056">
    <property type="entry name" value="Fibrinogen-like_C"/>
</dbReference>
<dbReference type="PROSITE" id="PS51406">
    <property type="entry name" value="FIBRINOGEN_C_2"/>
    <property type="match status" value="1"/>
</dbReference>
<dbReference type="SMART" id="SM00186">
    <property type="entry name" value="FBG"/>
    <property type="match status" value="1"/>
</dbReference>
<comment type="caution">
    <text evidence="4">The sequence shown here is derived from an EMBL/GenBank/DDBJ whole genome shotgun (WGS) entry which is preliminary data.</text>
</comment>
<evidence type="ECO:0000256" key="2">
    <source>
        <dbReference type="SAM" id="MobiDB-lite"/>
    </source>
</evidence>
<dbReference type="GO" id="GO:0005615">
    <property type="term" value="C:extracellular space"/>
    <property type="evidence" value="ECO:0007669"/>
    <property type="project" value="TreeGrafter"/>
</dbReference>
<reference evidence="4 5" key="2">
    <citation type="submission" date="2019-01" db="EMBL/GenBank/DDBJ databases">
        <title>The decoding of complex shrimp genome reveals the adaptation for benthos swimmer, frequently molting mechanism and breeding impact on genome.</title>
        <authorList>
            <person name="Sun Y."/>
            <person name="Gao Y."/>
            <person name="Yu Y."/>
        </authorList>
    </citation>
    <scope>NUCLEOTIDE SEQUENCE [LARGE SCALE GENOMIC DNA]</scope>
    <source>
        <tissue evidence="4">Muscle</tissue>
    </source>
</reference>
<dbReference type="Pfam" id="PF00147">
    <property type="entry name" value="Fibrinogen_C"/>
    <property type="match status" value="1"/>
</dbReference>
<evidence type="ECO:0000313" key="5">
    <source>
        <dbReference type="Proteomes" id="UP000283509"/>
    </source>
</evidence>
<dbReference type="STRING" id="6689.A0A3R7QIU1"/>
<protein>
    <submittedName>
        <fullName evidence="4">Putative tenascin-like protein</fullName>
    </submittedName>
</protein>
<dbReference type="InterPro" id="IPR014716">
    <property type="entry name" value="Fibrinogen_a/b/g_C_1"/>
</dbReference>
<reference evidence="4 5" key="1">
    <citation type="submission" date="2018-04" db="EMBL/GenBank/DDBJ databases">
        <authorList>
            <person name="Zhang X."/>
            <person name="Yuan J."/>
            <person name="Li F."/>
            <person name="Xiang J."/>
        </authorList>
    </citation>
    <scope>NUCLEOTIDE SEQUENCE [LARGE SCALE GENOMIC DNA]</scope>
    <source>
        <tissue evidence="4">Muscle</tissue>
    </source>
</reference>
<keyword evidence="1" id="KW-0175">Coiled coil</keyword>
<dbReference type="Proteomes" id="UP000283509">
    <property type="component" value="Unassembled WGS sequence"/>
</dbReference>
<feature type="compositionally biased region" description="Low complexity" evidence="2">
    <location>
        <begin position="261"/>
        <end position="270"/>
    </location>
</feature>
<proteinExistence type="predicted"/>
<dbReference type="InterPro" id="IPR002181">
    <property type="entry name" value="Fibrinogen_a/b/g_C_dom"/>
</dbReference>
<dbReference type="Gene3D" id="3.90.215.10">
    <property type="entry name" value="Gamma Fibrinogen, chain A, domain 1"/>
    <property type="match status" value="1"/>
</dbReference>
<dbReference type="NCBIfam" id="NF040941">
    <property type="entry name" value="GGGWT_bact"/>
    <property type="match status" value="1"/>
</dbReference>
<sequence>MCCLLFPPNKPNIRFAWLDKNEDSDYQDSRQGRGYMRRAERAGGGARPAAPQSWTAIPTLNMALLTLLLLHAAFAQEWSPPIPPLSEQSFEIVAVPQFPDATDSIGTIIATEFERQVPVLTNSLRGEVSSIRTDIRQHLGKVSAAHTATANIRHNLAMAELRRLGADLTKAMNEEVGKLREEFRASLDQLSMQVQNATNDLAEQLQEEFAVKADESTNMLKKVFFLTRNQMALIQSQLINISKSLSSPNTAPSVQKPVVKPLSTSPAPPTAMTTEEIIATTEIEELPRDCYDALEKGNAVSGLTTIQPNEDMDPQVVWCDQETDGGGWTVMLRRQTQPTQLDFRQNWRTYASGFGDPNGEYWIGLETLHQLTKDSTYALRVDMAWEDED</sequence>
<feature type="coiled-coil region" evidence="1">
    <location>
        <begin position="180"/>
        <end position="207"/>
    </location>
</feature>
<gene>
    <name evidence="4" type="ORF">C7M84_000998</name>
</gene>
<feature type="domain" description="Fibrinogen C-terminal" evidence="3">
    <location>
        <begin position="281"/>
        <end position="389"/>
    </location>
</feature>
<dbReference type="EMBL" id="QCYY01001136">
    <property type="protein sequence ID" value="ROT80276.1"/>
    <property type="molecule type" value="Genomic_DNA"/>
</dbReference>
<dbReference type="AlphaFoldDB" id="A0A3R7QIU1"/>
<dbReference type="PANTHER" id="PTHR19143">
    <property type="entry name" value="FIBRINOGEN/TENASCIN/ANGIOPOEITIN"/>
    <property type="match status" value="1"/>
</dbReference>
<organism evidence="4 5">
    <name type="scientific">Penaeus vannamei</name>
    <name type="common">Whiteleg shrimp</name>
    <name type="synonym">Litopenaeus vannamei</name>
    <dbReference type="NCBI Taxonomy" id="6689"/>
    <lineage>
        <taxon>Eukaryota</taxon>
        <taxon>Metazoa</taxon>
        <taxon>Ecdysozoa</taxon>
        <taxon>Arthropoda</taxon>
        <taxon>Crustacea</taxon>
        <taxon>Multicrustacea</taxon>
        <taxon>Malacostraca</taxon>
        <taxon>Eumalacostraca</taxon>
        <taxon>Eucarida</taxon>
        <taxon>Decapoda</taxon>
        <taxon>Dendrobranchiata</taxon>
        <taxon>Penaeoidea</taxon>
        <taxon>Penaeidae</taxon>
        <taxon>Penaeus</taxon>
    </lineage>
</organism>
<accession>A0A3R7QIU1</accession>